<dbReference type="Gramene" id="ABO95058">
    <property type="protein sequence ID" value="ABO95058"/>
    <property type="gene ID" value="OSTLU_30816"/>
</dbReference>
<organism evidence="1 2">
    <name type="scientific">Ostreococcus lucimarinus (strain CCE9901)</name>
    <dbReference type="NCBI Taxonomy" id="436017"/>
    <lineage>
        <taxon>Eukaryota</taxon>
        <taxon>Viridiplantae</taxon>
        <taxon>Chlorophyta</taxon>
        <taxon>Mamiellophyceae</taxon>
        <taxon>Mamiellales</taxon>
        <taxon>Bathycoccaceae</taxon>
        <taxon>Ostreococcus</taxon>
    </lineage>
</organism>
<dbReference type="AlphaFoldDB" id="A4RV17"/>
<accession>A4RV17</accession>
<dbReference type="EMBL" id="CP000583">
    <property type="protein sequence ID" value="ABO95058.1"/>
    <property type="molecule type" value="Genomic_DNA"/>
</dbReference>
<reference evidence="1 2" key="1">
    <citation type="journal article" date="2007" name="Proc. Natl. Acad. Sci. U.S.A.">
        <title>The tiny eukaryote Ostreococcus provides genomic insights into the paradox of plankton speciation.</title>
        <authorList>
            <person name="Palenik B."/>
            <person name="Grimwood J."/>
            <person name="Aerts A."/>
            <person name="Rouze P."/>
            <person name="Salamov A."/>
            <person name="Putnam N."/>
            <person name="Dupont C."/>
            <person name="Jorgensen R."/>
            <person name="Derelle E."/>
            <person name="Rombauts S."/>
            <person name="Zhou K."/>
            <person name="Otillar R."/>
            <person name="Merchant S.S."/>
            <person name="Podell S."/>
            <person name="Gaasterland T."/>
            <person name="Napoli C."/>
            <person name="Gendler K."/>
            <person name="Manuell A."/>
            <person name="Tai V."/>
            <person name="Vallon O."/>
            <person name="Piganeau G."/>
            <person name="Jancek S."/>
            <person name="Heijde M."/>
            <person name="Jabbari K."/>
            <person name="Bowler C."/>
            <person name="Lohr M."/>
            <person name="Robbens S."/>
            <person name="Werner G."/>
            <person name="Dubchak I."/>
            <person name="Pazour G.J."/>
            <person name="Ren Q."/>
            <person name="Paulsen I."/>
            <person name="Delwiche C."/>
            <person name="Schmutz J."/>
            <person name="Rokhsar D."/>
            <person name="Van de Peer Y."/>
            <person name="Moreau H."/>
            <person name="Grigoriev I.V."/>
        </authorList>
    </citation>
    <scope>NUCLEOTIDE SEQUENCE [LARGE SCALE GENOMIC DNA]</scope>
    <source>
        <strain evidence="1 2">CCE9901</strain>
    </source>
</reference>
<evidence type="ECO:0000313" key="1">
    <source>
        <dbReference type="EMBL" id="ABO95058.1"/>
    </source>
</evidence>
<dbReference type="HOGENOM" id="CLU_2658960_0_0_1"/>
<dbReference type="Proteomes" id="UP000001568">
    <property type="component" value="Chromosome 3"/>
</dbReference>
<gene>
    <name evidence="1" type="ORF">OSTLU_30816</name>
</gene>
<dbReference type="RefSeq" id="XP_001416765.1">
    <property type="nucleotide sequence ID" value="XM_001416728.1"/>
</dbReference>
<sequence>MDRALGARCADGTAVPREDARGFEVAERLSATDAWYQVVCARGGGRGRVDVLGGTRCSGEMARVVMATARRCFEDG</sequence>
<name>A4RV17_OSTLU</name>
<proteinExistence type="predicted"/>
<evidence type="ECO:0000313" key="2">
    <source>
        <dbReference type="Proteomes" id="UP000001568"/>
    </source>
</evidence>
<dbReference type="GeneID" id="5000893"/>
<dbReference type="KEGG" id="olu:OSTLU_30816"/>
<keyword evidence="2" id="KW-1185">Reference proteome</keyword>
<protein>
    <submittedName>
        <fullName evidence="1">Uncharacterized protein</fullName>
    </submittedName>
</protein>